<proteinExistence type="predicted"/>
<comment type="caution">
    <text evidence="1">The sequence shown here is derived from an EMBL/GenBank/DDBJ whole genome shotgun (WGS) entry which is preliminary data.</text>
</comment>
<keyword evidence="2" id="KW-1185">Reference proteome</keyword>
<dbReference type="Proteomes" id="UP000436088">
    <property type="component" value="Unassembled WGS sequence"/>
</dbReference>
<gene>
    <name evidence="1" type="ORF">F3Y22_tig00003041pilonHSYRG00427</name>
</gene>
<sequence length="171" mass="19375">MGLLFPFFLGVFYVVLDKKVGSLAIFVCLVFWLRASSTSVKLGYSLAWKSRLHQRFPGQGKISDIQKHLIWNLIVTLTTQNFSMYNNFISNNFIGVNLDPSLPPESRFEFGDVVEMSRFHNGTPKLNFICRRCENNHVTTPQLQTASFMADTCHVVDHVSSMFPEASVYGG</sequence>
<evidence type="ECO:0000313" key="2">
    <source>
        <dbReference type="Proteomes" id="UP000436088"/>
    </source>
</evidence>
<dbReference type="EMBL" id="VEPZ02000209">
    <property type="protein sequence ID" value="KAE8729989.1"/>
    <property type="molecule type" value="Genomic_DNA"/>
</dbReference>
<accession>A0A6A3CS40</accession>
<name>A0A6A3CS40_HIBSY</name>
<protein>
    <submittedName>
        <fullName evidence="1">Uncharacterized protein</fullName>
    </submittedName>
</protein>
<reference evidence="1" key="1">
    <citation type="submission" date="2019-09" db="EMBL/GenBank/DDBJ databases">
        <title>Draft genome information of white flower Hibiscus syriacus.</title>
        <authorList>
            <person name="Kim Y.-M."/>
        </authorList>
    </citation>
    <scope>NUCLEOTIDE SEQUENCE [LARGE SCALE GENOMIC DNA]</scope>
    <source>
        <strain evidence="1">YM2019G1</strain>
    </source>
</reference>
<dbReference type="AlphaFoldDB" id="A0A6A3CS40"/>
<evidence type="ECO:0000313" key="1">
    <source>
        <dbReference type="EMBL" id="KAE8729989.1"/>
    </source>
</evidence>
<organism evidence="1 2">
    <name type="scientific">Hibiscus syriacus</name>
    <name type="common">Rose of Sharon</name>
    <dbReference type="NCBI Taxonomy" id="106335"/>
    <lineage>
        <taxon>Eukaryota</taxon>
        <taxon>Viridiplantae</taxon>
        <taxon>Streptophyta</taxon>
        <taxon>Embryophyta</taxon>
        <taxon>Tracheophyta</taxon>
        <taxon>Spermatophyta</taxon>
        <taxon>Magnoliopsida</taxon>
        <taxon>eudicotyledons</taxon>
        <taxon>Gunneridae</taxon>
        <taxon>Pentapetalae</taxon>
        <taxon>rosids</taxon>
        <taxon>malvids</taxon>
        <taxon>Malvales</taxon>
        <taxon>Malvaceae</taxon>
        <taxon>Malvoideae</taxon>
        <taxon>Hibiscus</taxon>
    </lineage>
</organism>